<evidence type="ECO:0000259" key="6">
    <source>
        <dbReference type="Pfam" id="PF00884"/>
    </source>
</evidence>
<feature type="domain" description="Sulfatase N-terminal" evidence="6">
    <location>
        <begin position="43"/>
        <end position="384"/>
    </location>
</feature>
<dbReference type="Gene3D" id="3.30.1120.10">
    <property type="match status" value="1"/>
</dbReference>
<protein>
    <submittedName>
        <fullName evidence="7">Arylsulfatase</fullName>
        <ecNumber evidence="7">3.1.6.1</ecNumber>
    </submittedName>
</protein>
<evidence type="ECO:0000313" key="7">
    <source>
        <dbReference type="EMBL" id="TWU21347.1"/>
    </source>
</evidence>
<dbReference type="InterPro" id="IPR036439">
    <property type="entry name" value="Dockerin_dom_sf"/>
</dbReference>
<dbReference type="SUPFAM" id="SSF63446">
    <property type="entry name" value="Type I dockerin domain"/>
    <property type="match status" value="1"/>
</dbReference>
<sequence>MVPSGCFEPNRSIRCDRLAIVHCLLVLFWANGFTPRGHAAGGPNIVVLLADDAGYADFGFQDSLTGQTTEFKTPNLDSLAQQGIRFSNGYVSASTCSPSRAGLLTGQYQQRFGYEFNISNIDDSNDGMPTNQVMMTERFQQLGYTTGVVGKWHLGLELAKQPQNQGVDEFYGMWEGSRGYFGTETTAGKQIRDGNGVRNWTSEASFNNIPLDSAGKGRHVTDAFGDEASKFIANHAGDPDPFFLYLPFSSPHSPLTLAKQQDIDEFNGTSLSASERKIAALVFAMDRAVGNVLDRINDPNGDGDTSDSVADKTIIVFANDNGGTPSHDNGPLRGNKGESFEGGIRVPFLMRMPDPNNPGQFLIGDFDSPVTTRDLFPTFISAAGETMSTPTDGVDLTPFLTGQLTGDPHEMLAWRKGGDDWAIRKGDWKLLSGNNGAPIQLVQLAANGSGEFVDLSAQNPEKFQELLVDFTAWEAEMSKQSQDSGRVSNRFDHFVYRENQTTSGNWSNTNIWQEAGTSNNSTMQPNDAYPNAILEFRPRNDTSYIATNNMTRSTTLTYMLNELRFDGTFSGGVNRSGTINGNDVLLVDNLQGQGPTIQLNSTKASGAEFTFNIDTDLILFDDLTITGNSGLTFNINGDITAFSEDRSITKIGTSSVTLTGNNTFGGTLDVQQGAIVMAAGSLAVSELNIAAGGIFQFNGGTLKTPSVVGSLVNNGGTFAPGNSPAVTAIAGDYTQNVGVLEIEIEGLIAGAEFDVVQIAGNLTAGGTLKVVIGGSYSPQVGQVFEIITANSMYGTFLLDSPKDLDGNDIFSIQHNVGSIELEVLSSFFLVDGDFTFDGVVNAADWKILQSNLYSYMSHVSLSQARQYGDLNGDLIIDRRDFVLFKEFFTAANGAGAFAAMLQGVPEPSSLLLVAVGSISLSVSRLRRS</sequence>
<evidence type="ECO:0000313" key="8">
    <source>
        <dbReference type="Proteomes" id="UP000318437"/>
    </source>
</evidence>
<dbReference type="PROSITE" id="PS00523">
    <property type="entry name" value="SULFATASE_1"/>
    <property type="match status" value="1"/>
</dbReference>
<dbReference type="PANTHER" id="PTHR42693:SF53">
    <property type="entry name" value="ENDO-4-O-SULFATASE"/>
    <property type="match status" value="1"/>
</dbReference>
<dbReference type="PANTHER" id="PTHR42693">
    <property type="entry name" value="ARYLSULFATASE FAMILY MEMBER"/>
    <property type="match status" value="1"/>
</dbReference>
<name>A0A5C6CBY0_9BACT</name>
<dbReference type="AlphaFoldDB" id="A0A5C6CBY0"/>
<evidence type="ECO:0000256" key="1">
    <source>
        <dbReference type="ARBA" id="ARBA00008779"/>
    </source>
</evidence>
<dbReference type="RefSeq" id="WP_146452812.1">
    <property type="nucleotide sequence ID" value="NZ_SJPS01000010.1"/>
</dbReference>
<keyword evidence="8" id="KW-1185">Reference proteome</keyword>
<evidence type="ECO:0000256" key="5">
    <source>
        <dbReference type="ARBA" id="ARBA00022837"/>
    </source>
</evidence>
<dbReference type="OrthoDB" id="222116at2"/>
<dbReference type="InterPro" id="IPR050738">
    <property type="entry name" value="Sulfatase"/>
</dbReference>
<dbReference type="NCBIfam" id="TIGR02601">
    <property type="entry name" value="autotrns_rpt"/>
    <property type="match status" value="1"/>
</dbReference>
<accession>A0A5C6CBY0</accession>
<dbReference type="Gene3D" id="1.10.1330.10">
    <property type="entry name" value="Dockerin domain"/>
    <property type="match status" value="1"/>
</dbReference>
<evidence type="ECO:0000256" key="3">
    <source>
        <dbReference type="ARBA" id="ARBA00022729"/>
    </source>
</evidence>
<dbReference type="Pfam" id="PF00884">
    <property type="entry name" value="Sulfatase"/>
    <property type="match status" value="1"/>
</dbReference>
<dbReference type="Proteomes" id="UP000318437">
    <property type="component" value="Unassembled WGS sequence"/>
</dbReference>
<dbReference type="Gene3D" id="3.40.720.10">
    <property type="entry name" value="Alkaline Phosphatase, subunit A"/>
    <property type="match status" value="1"/>
</dbReference>
<gene>
    <name evidence="7" type="primary">atsA_34</name>
    <name evidence="7" type="ORF">Pla144_45670</name>
</gene>
<dbReference type="EC" id="3.1.6.1" evidence="7"/>
<dbReference type="GO" id="GO:0004065">
    <property type="term" value="F:arylsulfatase activity"/>
    <property type="evidence" value="ECO:0007669"/>
    <property type="project" value="UniProtKB-EC"/>
</dbReference>
<dbReference type="SUPFAM" id="SSF53649">
    <property type="entry name" value="Alkaline phosphatase-like"/>
    <property type="match status" value="1"/>
</dbReference>
<dbReference type="InterPro" id="IPR024607">
    <property type="entry name" value="Sulfatase_CS"/>
</dbReference>
<keyword evidence="2" id="KW-0479">Metal-binding</keyword>
<dbReference type="PROSITE" id="PS00149">
    <property type="entry name" value="SULFATASE_2"/>
    <property type="match status" value="1"/>
</dbReference>
<proteinExistence type="inferred from homology"/>
<evidence type="ECO:0000256" key="4">
    <source>
        <dbReference type="ARBA" id="ARBA00022801"/>
    </source>
</evidence>
<keyword evidence="3" id="KW-0732">Signal</keyword>
<keyword evidence="4 7" id="KW-0378">Hydrolase</keyword>
<dbReference type="InterPro" id="IPR017850">
    <property type="entry name" value="Alkaline_phosphatase_core_sf"/>
</dbReference>
<keyword evidence="5" id="KW-0106">Calcium</keyword>
<dbReference type="GO" id="GO:0046872">
    <property type="term" value="F:metal ion binding"/>
    <property type="evidence" value="ECO:0007669"/>
    <property type="project" value="UniProtKB-KW"/>
</dbReference>
<comment type="similarity">
    <text evidence="1">Belongs to the sulfatase family.</text>
</comment>
<reference evidence="7 8" key="1">
    <citation type="submission" date="2019-02" db="EMBL/GenBank/DDBJ databases">
        <title>Deep-cultivation of Planctomycetes and their phenomic and genomic characterization uncovers novel biology.</title>
        <authorList>
            <person name="Wiegand S."/>
            <person name="Jogler M."/>
            <person name="Boedeker C."/>
            <person name="Pinto D."/>
            <person name="Vollmers J."/>
            <person name="Rivas-Marin E."/>
            <person name="Kohn T."/>
            <person name="Peeters S.H."/>
            <person name="Heuer A."/>
            <person name="Rast P."/>
            <person name="Oberbeckmann S."/>
            <person name="Bunk B."/>
            <person name="Jeske O."/>
            <person name="Meyerdierks A."/>
            <person name="Storesund J.E."/>
            <person name="Kallscheuer N."/>
            <person name="Luecker S."/>
            <person name="Lage O.M."/>
            <person name="Pohl T."/>
            <person name="Merkel B.J."/>
            <person name="Hornburger P."/>
            <person name="Mueller R.-W."/>
            <person name="Bruemmer F."/>
            <person name="Labrenz M."/>
            <person name="Spormann A.M."/>
            <person name="Op Den Camp H."/>
            <person name="Overmann J."/>
            <person name="Amann R."/>
            <person name="Jetten M.S.M."/>
            <person name="Mascher T."/>
            <person name="Medema M.H."/>
            <person name="Devos D.P."/>
            <person name="Kaster A.-K."/>
            <person name="Ovreas L."/>
            <person name="Rohde M."/>
            <person name="Galperin M.Y."/>
            <person name="Jogler C."/>
        </authorList>
    </citation>
    <scope>NUCLEOTIDE SEQUENCE [LARGE SCALE GENOMIC DNA]</scope>
    <source>
        <strain evidence="7 8">Pla144</strain>
    </source>
</reference>
<dbReference type="EMBL" id="SJPS01000010">
    <property type="protein sequence ID" value="TWU21347.1"/>
    <property type="molecule type" value="Genomic_DNA"/>
</dbReference>
<organism evidence="7 8">
    <name type="scientific">Bythopirellula polymerisocia</name>
    <dbReference type="NCBI Taxonomy" id="2528003"/>
    <lineage>
        <taxon>Bacteria</taxon>
        <taxon>Pseudomonadati</taxon>
        <taxon>Planctomycetota</taxon>
        <taxon>Planctomycetia</taxon>
        <taxon>Pirellulales</taxon>
        <taxon>Lacipirellulaceae</taxon>
        <taxon>Bythopirellula</taxon>
    </lineage>
</organism>
<evidence type="ECO:0000256" key="2">
    <source>
        <dbReference type="ARBA" id="ARBA00022723"/>
    </source>
</evidence>
<comment type="caution">
    <text evidence="7">The sequence shown here is derived from an EMBL/GenBank/DDBJ whole genome shotgun (WGS) entry which is preliminary data.</text>
</comment>
<dbReference type="InterPro" id="IPR000917">
    <property type="entry name" value="Sulfatase_N"/>
</dbReference>
<dbReference type="InterPro" id="IPR013425">
    <property type="entry name" value="Autotrns_rpt"/>
</dbReference>
<dbReference type="GO" id="GO:0000272">
    <property type="term" value="P:polysaccharide catabolic process"/>
    <property type="evidence" value="ECO:0007669"/>
    <property type="project" value="InterPro"/>
</dbReference>